<dbReference type="Proteomes" id="UP000199614">
    <property type="component" value="Unassembled WGS sequence"/>
</dbReference>
<dbReference type="InterPro" id="IPR042099">
    <property type="entry name" value="ANL_N_sf"/>
</dbReference>
<name>A0A1I4WF55_PSUAM</name>
<organism evidence="1 2">
    <name type="scientific">Pseudonocardia ammonioxydans</name>
    <dbReference type="NCBI Taxonomy" id="260086"/>
    <lineage>
        <taxon>Bacteria</taxon>
        <taxon>Bacillati</taxon>
        <taxon>Actinomycetota</taxon>
        <taxon>Actinomycetes</taxon>
        <taxon>Pseudonocardiales</taxon>
        <taxon>Pseudonocardiaceae</taxon>
        <taxon>Pseudonocardia</taxon>
    </lineage>
</organism>
<proteinExistence type="predicted"/>
<evidence type="ECO:0000313" key="2">
    <source>
        <dbReference type="Proteomes" id="UP000199614"/>
    </source>
</evidence>
<dbReference type="NCBIfam" id="TIGR03089">
    <property type="entry name" value="TIGR03089 family protein"/>
    <property type="match status" value="1"/>
</dbReference>
<dbReference type="AlphaFoldDB" id="A0A1I4WF55"/>
<reference evidence="1 2" key="1">
    <citation type="submission" date="2016-10" db="EMBL/GenBank/DDBJ databases">
        <authorList>
            <person name="de Groot N.N."/>
        </authorList>
    </citation>
    <scope>NUCLEOTIDE SEQUENCE [LARGE SCALE GENOMIC DNA]</scope>
    <source>
        <strain evidence="1 2">CGMCC 4.1877</strain>
    </source>
</reference>
<dbReference type="Gene3D" id="3.40.50.12780">
    <property type="entry name" value="N-terminal domain of ligase-like"/>
    <property type="match status" value="1"/>
</dbReference>
<protein>
    <submittedName>
        <fullName evidence="1">TIGR03089 family protein</fullName>
    </submittedName>
</protein>
<sequence length="251" mass="25563">MTTVFGSGLFLTDGLLGPALGAAAARPLFTHYDDATGERMELSGTTTANWTAKAANLLRDECDVEPGSRIAVLLPAHWQTAAVLLAGWSCGAELVGDPATADVVLADAARLDTALTSGAETVVAFSLDAFGRGLTGLPAGAIDFATEVRVHGDDFVPWDPVDGSAPAWDGATGTEVLDAARERAGALGVAEGARVLSTAAWDSADGLRDGLLAVLAAGASLVQVVNPAEDAAVLDRRAGTERCTVRLPSPV</sequence>
<dbReference type="STRING" id="260086.SAMN05216207_100877"/>
<gene>
    <name evidence="1" type="ORF">SAMN05216207_100877</name>
</gene>
<dbReference type="SUPFAM" id="SSF56801">
    <property type="entry name" value="Acetyl-CoA synthetase-like"/>
    <property type="match status" value="1"/>
</dbReference>
<evidence type="ECO:0000313" key="1">
    <source>
        <dbReference type="EMBL" id="SFN11912.1"/>
    </source>
</evidence>
<keyword evidence="2" id="KW-1185">Reference proteome</keyword>
<accession>A0A1I4WF55</accession>
<dbReference type="InterPro" id="IPR017523">
    <property type="entry name" value="Rv3268"/>
</dbReference>
<dbReference type="OrthoDB" id="3396763at2"/>
<dbReference type="RefSeq" id="WP_093340721.1">
    <property type="nucleotide sequence ID" value="NZ_FOUY01000008.1"/>
</dbReference>
<dbReference type="EMBL" id="FOUY01000008">
    <property type="protein sequence ID" value="SFN11912.1"/>
    <property type="molecule type" value="Genomic_DNA"/>
</dbReference>